<feature type="transmembrane region" description="Helical" evidence="1">
    <location>
        <begin position="52"/>
        <end position="75"/>
    </location>
</feature>
<keyword evidence="1" id="KW-1133">Transmembrane helix</keyword>
<feature type="transmembrane region" description="Helical" evidence="1">
    <location>
        <begin position="324"/>
        <end position="345"/>
    </location>
</feature>
<feature type="transmembrane region" description="Helical" evidence="1">
    <location>
        <begin position="365"/>
        <end position="389"/>
    </location>
</feature>
<accession>A0A6J4JTI7</accession>
<feature type="transmembrane region" description="Helical" evidence="1">
    <location>
        <begin position="535"/>
        <end position="557"/>
    </location>
</feature>
<dbReference type="EMBL" id="CADCTQ010000355">
    <property type="protein sequence ID" value="CAA9286938.1"/>
    <property type="molecule type" value="Genomic_DNA"/>
</dbReference>
<proteinExistence type="predicted"/>
<feature type="transmembrane region" description="Helical" evidence="1">
    <location>
        <begin position="460"/>
        <end position="481"/>
    </location>
</feature>
<dbReference type="InterPro" id="IPR027268">
    <property type="entry name" value="Peptidase_M4/M1_CTD_sf"/>
</dbReference>
<dbReference type="SUPFAM" id="SSF55486">
    <property type="entry name" value="Metalloproteases ('zincins'), catalytic domain"/>
    <property type="match status" value="1"/>
</dbReference>
<feature type="transmembrane region" description="Helical" evidence="1">
    <location>
        <begin position="106"/>
        <end position="131"/>
    </location>
</feature>
<evidence type="ECO:0000256" key="1">
    <source>
        <dbReference type="SAM" id="Phobius"/>
    </source>
</evidence>
<evidence type="ECO:0000259" key="2">
    <source>
        <dbReference type="Pfam" id="PF01433"/>
    </source>
</evidence>
<dbReference type="GO" id="GO:0008237">
    <property type="term" value="F:metallopeptidase activity"/>
    <property type="evidence" value="ECO:0007669"/>
    <property type="project" value="InterPro"/>
</dbReference>
<dbReference type="Gene3D" id="1.10.390.10">
    <property type="entry name" value="Neutral Protease Domain 2"/>
    <property type="match status" value="1"/>
</dbReference>
<reference evidence="3" key="1">
    <citation type="submission" date="2020-02" db="EMBL/GenBank/DDBJ databases">
        <authorList>
            <person name="Meier V. D."/>
        </authorList>
    </citation>
    <scope>NUCLEOTIDE SEQUENCE</scope>
    <source>
        <strain evidence="3">AVDCRST_MAG56</strain>
    </source>
</reference>
<keyword evidence="1" id="KW-0812">Transmembrane</keyword>
<feature type="transmembrane region" description="Helical" evidence="1">
    <location>
        <begin position="143"/>
        <end position="164"/>
    </location>
</feature>
<feature type="transmembrane region" description="Helical" evidence="1">
    <location>
        <begin position="420"/>
        <end position="440"/>
    </location>
</feature>
<gene>
    <name evidence="3" type="ORF">AVDCRST_MAG56-4289</name>
</gene>
<organism evidence="3">
    <name type="scientific">uncultured Cytophagales bacterium</name>
    <dbReference type="NCBI Taxonomy" id="158755"/>
    <lineage>
        <taxon>Bacteria</taxon>
        <taxon>Pseudomonadati</taxon>
        <taxon>Bacteroidota</taxon>
        <taxon>Sphingobacteriia</taxon>
        <taxon>Sphingobacteriales</taxon>
        <taxon>environmental samples</taxon>
    </lineage>
</organism>
<feature type="transmembrane region" description="Helical" evidence="1">
    <location>
        <begin position="176"/>
        <end position="196"/>
    </location>
</feature>
<dbReference type="GO" id="GO:0008270">
    <property type="term" value="F:zinc ion binding"/>
    <property type="evidence" value="ECO:0007669"/>
    <property type="project" value="InterPro"/>
</dbReference>
<feature type="transmembrane region" description="Helical" evidence="1">
    <location>
        <begin position="20"/>
        <end position="40"/>
    </location>
</feature>
<dbReference type="InterPro" id="IPR014782">
    <property type="entry name" value="Peptidase_M1_dom"/>
</dbReference>
<feature type="transmembrane region" description="Helical" evidence="1">
    <location>
        <begin position="493"/>
        <end position="515"/>
    </location>
</feature>
<sequence>MILRRIFRLEFTCQLRQASYWLCFVIVAVLAFLFIIANYLHDAREGYCLLNAPIIIASVAVLCSMFWLLVGGAVAGDAGTRDVQTGMYSLTYTAPAGKAAYLGGRFLAAFGLNALLLLSIPAGLLAAIYLTGVEAELLVPFEATAYLSTYFCLVLPNAFFATAIQFSLATLTRKTLASYLGSGLLFLTAYLVGQFVSEVMKMPRLATLIDPIGFTPVMNMQQVWTPIERNTRQVGLEGMLLVNRLLWLALSLGMLTFTYFRFQFAQPAVGKRQQKALGGATAVPAPACLGWETREALPKVPGLFGTATQLGQLRLITRKSFLQLARSPGGLLLLGLIAALTFLVLPNNMEHLDVPMLPNTGYLLTFLTAPLTHAGTRWVIIPLLTILYAGELIWREREAGLGDMAGATPVPEWVLFGGKFLGLSLVLMAWTAFLMTAGVLAQLGMGGAAPETGLYLQTLFGLQLIDHLLFALLALVVHVLVNHKYVGHLAALLAYGFITNAASLGIEHKLLIFGADTGWSYSDMRGFAPHLGPWLWFKLYWVAWALLLGIAAKLLWVRGREAGGRARLRLARKRSGRSTVLAAGVGAGLLGATGGFIFYNTNVLNDYTSTAGAAAWRARYEQLYGRYKGIPQPRLANTSLHVELYPRQRQVAIRGTYLLVNRHAAALDSIHVHTAAGVATEAVRFDRMATPVRADGEFGYYTYVLEKPLQPGDSLRLSFRVLSSQQGFTNGGASASLVANGTYFRNYHWLPAIGYQPVLELTQAGERQTHGLSPRPETPSLYDVSARQELFWDQETAFEAVVGTDADQRAVAPGTLQQTWKKDGRAYFRYVANAPLRNEYAFFSARYAVHEKQWQDVTIQVIHHPRHAAHLARTARSTAASLEYYSRQFGPYPYNHIRFVEHPAPGSGLHASAINVSYLEGFSYFRPEADARDLNFPFAVAAHEVAHQWWGNQLQYAHVEGAGLLSESLAWYSAFGVVEETFGPEHLQRLLAVMQTAYETPRTPADVPLLRAHNEYHNYRKGPFALYALSQYIGREEVNAALRHLLGKHRAKTTDLPTSLDLYQELRQVTPDSLRYLLHDLFAANTFWELAAEQATARRTEADQWEVTLAVRARKVVVDTAGTQTRIPLDDWIEVGVYGPAAEGGKPGRPLYLQKHRLRSDRQVITVTVPQKPATAGIDPRHLLIDWQMNDNTEAVKAGQ</sequence>
<feature type="transmembrane region" description="Helical" evidence="1">
    <location>
        <begin position="245"/>
        <end position="262"/>
    </location>
</feature>
<feature type="domain" description="Peptidase M1 membrane alanine aminopeptidase" evidence="2">
    <location>
        <begin position="881"/>
        <end position="1068"/>
    </location>
</feature>
<name>A0A6J4JTI7_9SPHI</name>
<dbReference type="Pfam" id="PF01433">
    <property type="entry name" value="Peptidase_M1"/>
    <property type="match status" value="1"/>
</dbReference>
<keyword evidence="1" id="KW-0472">Membrane</keyword>
<evidence type="ECO:0000313" key="3">
    <source>
        <dbReference type="EMBL" id="CAA9286938.1"/>
    </source>
</evidence>
<dbReference type="AlphaFoldDB" id="A0A6J4JTI7"/>
<feature type="transmembrane region" description="Helical" evidence="1">
    <location>
        <begin position="578"/>
        <end position="599"/>
    </location>
</feature>
<protein>
    <recommendedName>
        <fullName evidence="2">Peptidase M1 membrane alanine aminopeptidase domain-containing protein</fullName>
    </recommendedName>
</protein>